<dbReference type="EnsemblPlants" id="Pp3c3_23120V3.1">
    <property type="protein sequence ID" value="Pp3c3_23120V3.1"/>
    <property type="gene ID" value="Pp3c3_23120"/>
</dbReference>
<feature type="domain" description="MYB-CC type transcription factor LHEQLE-containing" evidence="1">
    <location>
        <begin position="102"/>
        <end position="147"/>
    </location>
</feature>
<dbReference type="EMBL" id="ABEU02000003">
    <property type="protein sequence ID" value="PNR57835.1"/>
    <property type="molecule type" value="Genomic_DNA"/>
</dbReference>
<proteinExistence type="predicted"/>
<dbReference type="Gramene" id="Pp3c3_23120V3.1">
    <property type="protein sequence ID" value="Pp3c3_23120V3.1"/>
    <property type="gene ID" value="Pp3c3_23120"/>
</dbReference>
<reference evidence="3" key="3">
    <citation type="submission" date="2020-12" db="UniProtKB">
        <authorList>
            <consortium name="EnsemblPlants"/>
        </authorList>
    </citation>
    <scope>IDENTIFICATION</scope>
</reference>
<dbReference type="PANTHER" id="PTHR31499:SF43">
    <property type="entry name" value="MYB FAMILY TRANSCRIPTION FACTOR APL"/>
    <property type="match status" value="1"/>
</dbReference>
<dbReference type="InterPro" id="IPR046955">
    <property type="entry name" value="PHR1-like"/>
</dbReference>
<organism evidence="2">
    <name type="scientific">Physcomitrium patens</name>
    <name type="common">Spreading-leaved earth moss</name>
    <name type="synonym">Physcomitrella patens</name>
    <dbReference type="NCBI Taxonomy" id="3218"/>
    <lineage>
        <taxon>Eukaryota</taxon>
        <taxon>Viridiplantae</taxon>
        <taxon>Streptophyta</taxon>
        <taxon>Embryophyta</taxon>
        <taxon>Bryophyta</taxon>
        <taxon>Bryophytina</taxon>
        <taxon>Bryopsida</taxon>
        <taxon>Funariidae</taxon>
        <taxon>Funariales</taxon>
        <taxon>Funariaceae</taxon>
        <taxon>Physcomitrium</taxon>
    </lineage>
</organism>
<name>A0A2K1KVL5_PHYPA</name>
<dbReference type="PANTHER" id="PTHR31499">
    <property type="entry name" value="MYB FAMILY TRANSCRIPTION FACTOR PHL11"/>
    <property type="match status" value="1"/>
</dbReference>
<dbReference type="GO" id="GO:0003700">
    <property type="term" value="F:DNA-binding transcription factor activity"/>
    <property type="evidence" value="ECO:0007669"/>
    <property type="project" value="InterPro"/>
</dbReference>
<dbReference type="AlphaFoldDB" id="A0A2K1KVL5"/>
<evidence type="ECO:0000259" key="1">
    <source>
        <dbReference type="Pfam" id="PF14379"/>
    </source>
</evidence>
<reference evidence="2 4" key="1">
    <citation type="journal article" date="2008" name="Science">
        <title>The Physcomitrella genome reveals evolutionary insights into the conquest of land by plants.</title>
        <authorList>
            <person name="Rensing S."/>
            <person name="Lang D."/>
            <person name="Zimmer A."/>
            <person name="Terry A."/>
            <person name="Salamov A."/>
            <person name="Shapiro H."/>
            <person name="Nishiyama T."/>
            <person name="Perroud P.-F."/>
            <person name="Lindquist E."/>
            <person name="Kamisugi Y."/>
            <person name="Tanahashi T."/>
            <person name="Sakakibara K."/>
            <person name="Fujita T."/>
            <person name="Oishi K."/>
            <person name="Shin-I T."/>
            <person name="Kuroki Y."/>
            <person name="Toyoda A."/>
            <person name="Suzuki Y."/>
            <person name="Hashimoto A."/>
            <person name="Yamaguchi K."/>
            <person name="Sugano A."/>
            <person name="Kohara Y."/>
            <person name="Fujiyama A."/>
            <person name="Anterola A."/>
            <person name="Aoki S."/>
            <person name="Ashton N."/>
            <person name="Barbazuk W.B."/>
            <person name="Barker E."/>
            <person name="Bennetzen J."/>
            <person name="Bezanilla M."/>
            <person name="Blankenship R."/>
            <person name="Cho S.H."/>
            <person name="Dutcher S."/>
            <person name="Estelle M."/>
            <person name="Fawcett J.A."/>
            <person name="Gundlach H."/>
            <person name="Hanada K."/>
            <person name="Heyl A."/>
            <person name="Hicks K.A."/>
            <person name="Hugh J."/>
            <person name="Lohr M."/>
            <person name="Mayer K."/>
            <person name="Melkozernov A."/>
            <person name="Murata T."/>
            <person name="Nelson D."/>
            <person name="Pils B."/>
            <person name="Prigge M."/>
            <person name="Reiss B."/>
            <person name="Renner T."/>
            <person name="Rombauts S."/>
            <person name="Rushton P."/>
            <person name="Sanderfoot A."/>
            <person name="Schween G."/>
            <person name="Shiu S.-H."/>
            <person name="Stueber K."/>
            <person name="Theodoulou F.L."/>
            <person name="Tu H."/>
            <person name="Van de Peer Y."/>
            <person name="Verrier P.J."/>
            <person name="Waters E."/>
            <person name="Wood A."/>
            <person name="Yang L."/>
            <person name="Cove D."/>
            <person name="Cuming A."/>
            <person name="Hasebe M."/>
            <person name="Lucas S."/>
            <person name="Mishler D.B."/>
            <person name="Reski R."/>
            <person name="Grigoriev I."/>
            <person name="Quatrano R.S."/>
            <person name="Boore J.L."/>
        </authorList>
    </citation>
    <scope>NUCLEOTIDE SEQUENCE [LARGE SCALE GENOMIC DNA]</scope>
    <source>
        <strain evidence="3 4">cv. Gransden 2004</strain>
    </source>
</reference>
<evidence type="ECO:0000313" key="2">
    <source>
        <dbReference type="EMBL" id="PNR57835.1"/>
    </source>
</evidence>
<evidence type="ECO:0000313" key="3">
    <source>
        <dbReference type="EnsemblPlants" id="Pp3c3_23120V3.1"/>
    </source>
</evidence>
<sequence>MVESFVVVDVFHESGFIKETKSELEKGENQIYPVTKYSSALTLVFNRAQSAISNQNMTIMYHGSFSSDGATSLANPKPRLRWTLEFQWRFVDAIIQLALDFQITEVIRIQMEVQRRLQEQLEVQKQLQLRINAHRKYLQTILEKAKEALASHIEASPGLAARHADLTELASKVNSESVNISFPPLTLPSLPTYSADAELFDLPRQQSHVSHCSLQKSCVSEVAGIP</sequence>
<protein>
    <recommendedName>
        <fullName evidence="1">MYB-CC type transcription factor LHEQLE-containing domain-containing protein</fullName>
    </recommendedName>
</protein>
<dbReference type="InParanoid" id="A0A2K1KVL5"/>
<evidence type="ECO:0000313" key="4">
    <source>
        <dbReference type="Proteomes" id="UP000006727"/>
    </source>
</evidence>
<accession>A0A2K1KVL5</accession>
<dbReference type="PaxDb" id="3218-PP1S47_95V6.1"/>
<gene>
    <name evidence="2" type="ORF">PHYPA_004829</name>
</gene>
<dbReference type="InterPro" id="IPR025756">
    <property type="entry name" value="Myb_CC_LHEQLE"/>
</dbReference>
<keyword evidence="4" id="KW-1185">Reference proteome</keyword>
<dbReference type="Pfam" id="PF14379">
    <property type="entry name" value="Myb_CC_LHEQLE"/>
    <property type="match status" value="1"/>
</dbReference>
<reference evidence="2 4" key="2">
    <citation type="journal article" date="2018" name="Plant J.">
        <title>The Physcomitrella patens chromosome-scale assembly reveals moss genome structure and evolution.</title>
        <authorList>
            <person name="Lang D."/>
            <person name="Ullrich K.K."/>
            <person name="Murat F."/>
            <person name="Fuchs J."/>
            <person name="Jenkins J."/>
            <person name="Haas F.B."/>
            <person name="Piednoel M."/>
            <person name="Gundlach H."/>
            <person name="Van Bel M."/>
            <person name="Meyberg R."/>
            <person name="Vives C."/>
            <person name="Morata J."/>
            <person name="Symeonidi A."/>
            <person name="Hiss M."/>
            <person name="Muchero W."/>
            <person name="Kamisugi Y."/>
            <person name="Saleh O."/>
            <person name="Blanc G."/>
            <person name="Decker E.L."/>
            <person name="van Gessel N."/>
            <person name="Grimwood J."/>
            <person name="Hayes R.D."/>
            <person name="Graham S.W."/>
            <person name="Gunter L.E."/>
            <person name="McDaniel S.F."/>
            <person name="Hoernstein S.N.W."/>
            <person name="Larsson A."/>
            <person name="Li F.W."/>
            <person name="Perroud P.F."/>
            <person name="Phillips J."/>
            <person name="Ranjan P."/>
            <person name="Rokshar D.S."/>
            <person name="Rothfels C.J."/>
            <person name="Schneider L."/>
            <person name="Shu S."/>
            <person name="Stevenson D.W."/>
            <person name="Thummler F."/>
            <person name="Tillich M."/>
            <person name="Villarreal Aguilar J.C."/>
            <person name="Widiez T."/>
            <person name="Wong G.K."/>
            <person name="Wymore A."/>
            <person name="Zhang Y."/>
            <person name="Zimmer A.D."/>
            <person name="Quatrano R.S."/>
            <person name="Mayer K.F.X."/>
            <person name="Goodstein D."/>
            <person name="Casacuberta J.M."/>
            <person name="Vandepoele K."/>
            <person name="Reski R."/>
            <person name="Cuming A.C."/>
            <person name="Tuskan G.A."/>
            <person name="Maumus F."/>
            <person name="Salse J."/>
            <person name="Schmutz J."/>
            <person name="Rensing S.A."/>
        </authorList>
    </citation>
    <scope>NUCLEOTIDE SEQUENCE [LARGE SCALE GENOMIC DNA]</scope>
    <source>
        <strain evidence="3 4">cv. Gransden 2004</strain>
    </source>
</reference>
<dbReference type="Proteomes" id="UP000006727">
    <property type="component" value="Chromosome 3"/>
</dbReference>